<feature type="compositionally biased region" description="Polar residues" evidence="8">
    <location>
        <begin position="124"/>
        <end position="134"/>
    </location>
</feature>
<organism evidence="9 10">
    <name type="scientific">Lepraria finkii</name>
    <dbReference type="NCBI Taxonomy" id="1340010"/>
    <lineage>
        <taxon>Eukaryota</taxon>
        <taxon>Fungi</taxon>
        <taxon>Dikarya</taxon>
        <taxon>Ascomycota</taxon>
        <taxon>Pezizomycotina</taxon>
        <taxon>Lecanoromycetes</taxon>
        <taxon>OSLEUM clade</taxon>
        <taxon>Lecanoromycetidae</taxon>
        <taxon>Lecanorales</taxon>
        <taxon>Lecanorineae</taxon>
        <taxon>Stereocaulaceae</taxon>
        <taxon>Lepraria</taxon>
    </lineage>
</organism>
<dbReference type="EMBL" id="JBHFEH010000052">
    <property type="protein sequence ID" value="KAL2050125.1"/>
    <property type="molecule type" value="Genomic_DNA"/>
</dbReference>
<evidence type="ECO:0000256" key="3">
    <source>
        <dbReference type="ARBA" id="ARBA00022816"/>
    </source>
</evidence>
<dbReference type="Pfam" id="PF21121">
    <property type="entry name" value="Nup49_C"/>
    <property type="match status" value="1"/>
</dbReference>
<comment type="subcellular location">
    <subcellularLocation>
        <location evidence="1">Nucleus</location>
        <location evidence="1">Nuclear pore complex</location>
    </subcellularLocation>
</comment>
<keyword evidence="2" id="KW-0813">Transport</keyword>
<dbReference type="Pfam" id="PF13634">
    <property type="entry name" value="Nucleoporin_FG"/>
    <property type="match status" value="2"/>
</dbReference>
<dbReference type="InterPro" id="IPR024882">
    <property type="entry name" value="NUP58/p45/49"/>
</dbReference>
<dbReference type="InterPro" id="IPR025574">
    <property type="entry name" value="Nucleoporin_FG_rpt"/>
</dbReference>
<name>A0ABR4AXC9_9LECA</name>
<keyword evidence="7" id="KW-0539">Nucleus</keyword>
<feature type="compositionally biased region" description="Low complexity" evidence="8">
    <location>
        <begin position="13"/>
        <end position="27"/>
    </location>
</feature>
<proteinExistence type="predicted"/>
<dbReference type="PANTHER" id="PTHR13437:SF2">
    <property type="entry name" value="NUCLEOPORIN P58_P45"/>
    <property type="match status" value="1"/>
</dbReference>
<evidence type="ECO:0000313" key="10">
    <source>
        <dbReference type="Proteomes" id="UP001590951"/>
    </source>
</evidence>
<protein>
    <submittedName>
        <fullName evidence="9">Uncharacterized protein</fullName>
    </submittedName>
</protein>
<evidence type="ECO:0000256" key="1">
    <source>
        <dbReference type="ARBA" id="ARBA00004567"/>
    </source>
</evidence>
<feature type="compositionally biased region" description="Polar residues" evidence="8">
    <location>
        <begin position="147"/>
        <end position="176"/>
    </location>
</feature>
<sequence length="460" mass="49217">MFGRSQSGPGGLSINTSSANAFSSNSSQPPPSAGKPAGSLFGSLTTSQPQQSTSASQPQQSSSLFGNLSQSQQSGGLFGSSNQAGSSQQQQGSSIFGGASTQGTAGGLFGSQQSKTQIGGGLFGSSNAQPSQPQQGGGIFGSLGRNKAQNQPQQAQSSLFGGFNSQNKISSPFGNTQNQQNQQQATIQPPPVPRLPQIGQQMQQQPVAGVKLSVNALRGTTRFNDLHEELQKVIENVDNFVLNQIKLQEDCLTVSPEIENTSSQMAPDVEYCTKSLETIQDALENDAESIAFAKNLVKADAANAKLSFRAIQNLKQPSQFHQTDLWTMSTSSYSQGPSFSDQTAEEGVSRNIVEYFSKQAEEMARTLDTYKRNITEVETYLKGVESNTMQQMQQMMFSRARDGEKSAEDQVRELAAVLRDFEAGIMGVAAKVGSAREQVQEVMLGLTEAVGTRTKRYGMP</sequence>
<keyword evidence="3" id="KW-0509">mRNA transport</keyword>
<keyword evidence="5" id="KW-0811">Translocation</keyword>
<evidence type="ECO:0000313" key="9">
    <source>
        <dbReference type="EMBL" id="KAL2050125.1"/>
    </source>
</evidence>
<evidence type="ECO:0000256" key="5">
    <source>
        <dbReference type="ARBA" id="ARBA00023010"/>
    </source>
</evidence>
<dbReference type="Gene3D" id="6.10.140.1350">
    <property type="match status" value="1"/>
</dbReference>
<evidence type="ECO:0000256" key="6">
    <source>
        <dbReference type="ARBA" id="ARBA00023132"/>
    </source>
</evidence>
<gene>
    <name evidence="9" type="ORF">ABVK25_009628</name>
</gene>
<keyword evidence="4" id="KW-0653">Protein transport</keyword>
<dbReference type="PANTHER" id="PTHR13437">
    <property type="entry name" value="NUCLEOPORIN P58/P45 NUCLEOPORIN-LIKE PROTEIN 1"/>
    <property type="match status" value="1"/>
</dbReference>
<evidence type="ECO:0000256" key="7">
    <source>
        <dbReference type="ARBA" id="ARBA00023242"/>
    </source>
</evidence>
<dbReference type="Proteomes" id="UP001590951">
    <property type="component" value="Unassembled WGS sequence"/>
</dbReference>
<comment type="caution">
    <text evidence="9">The sequence shown here is derived from an EMBL/GenBank/DDBJ whole genome shotgun (WGS) entry which is preliminary data.</text>
</comment>
<accession>A0ABR4AXC9</accession>
<feature type="region of interest" description="Disordered" evidence="8">
    <location>
        <begin position="1"/>
        <end position="198"/>
    </location>
</feature>
<keyword evidence="6" id="KW-0906">Nuclear pore complex</keyword>
<evidence type="ECO:0000256" key="4">
    <source>
        <dbReference type="ARBA" id="ARBA00022927"/>
    </source>
</evidence>
<reference evidence="9 10" key="1">
    <citation type="submission" date="2024-09" db="EMBL/GenBank/DDBJ databases">
        <title>Rethinking Asexuality: The Enigmatic Case of Functional Sexual Genes in Lepraria (Stereocaulaceae).</title>
        <authorList>
            <person name="Doellman M."/>
            <person name="Sun Y."/>
            <person name="Barcenas-Pena A."/>
            <person name="Lumbsch H.T."/>
            <person name="Grewe F."/>
        </authorList>
    </citation>
    <scope>NUCLEOTIDE SEQUENCE [LARGE SCALE GENOMIC DNA]</scope>
    <source>
        <strain evidence="9 10">Grewe 0041</strain>
    </source>
</reference>
<feature type="compositionally biased region" description="Low complexity" evidence="8">
    <location>
        <begin position="43"/>
        <end position="99"/>
    </location>
</feature>
<evidence type="ECO:0000256" key="2">
    <source>
        <dbReference type="ARBA" id="ARBA00022448"/>
    </source>
</evidence>
<keyword evidence="10" id="KW-1185">Reference proteome</keyword>
<evidence type="ECO:0000256" key="8">
    <source>
        <dbReference type="SAM" id="MobiDB-lite"/>
    </source>
</evidence>